<reference evidence="1 2" key="1">
    <citation type="journal article" date="2024" name="Environ. Microbiol.">
        <title>Novel evolutionary insights on the interactions of the Holosporales (Alphaproteobacteria) with eukaryotic hosts from comparative genomics.</title>
        <authorList>
            <person name="Giovannini M."/>
            <person name="Petroni G."/>
            <person name="Castelli M."/>
        </authorList>
    </citation>
    <scope>NUCLEOTIDE SEQUENCE [LARGE SCALE GENOMIC DNA]</scope>
    <source>
        <strain evidence="1 2">US_Bl 15I1</strain>
    </source>
</reference>
<evidence type="ECO:0000313" key="1">
    <source>
        <dbReference type="EMBL" id="WVX67061.1"/>
    </source>
</evidence>
<name>A0ABZ2C4F6_9PROT</name>
<dbReference type="RefSeq" id="WP_331255859.1">
    <property type="nucleotide sequence ID" value="NZ_CP133270.1"/>
</dbReference>
<keyword evidence="2" id="KW-1185">Reference proteome</keyword>
<proteinExistence type="predicted"/>
<dbReference type="PANTHER" id="PTHR36302:SF1">
    <property type="entry name" value="COPPER CHAPERONE PCU(A)C"/>
    <property type="match status" value="1"/>
</dbReference>
<dbReference type="Pfam" id="PF04314">
    <property type="entry name" value="PCuAC"/>
    <property type="match status" value="1"/>
</dbReference>
<accession>A0ABZ2C4F6</accession>
<dbReference type="EMBL" id="CP133270">
    <property type="protein sequence ID" value="WVX67061.1"/>
    <property type="molecule type" value="Genomic_DNA"/>
</dbReference>
<dbReference type="InterPro" id="IPR058248">
    <property type="entry name" value="Lxx211020-like"/>
</dbReference>
<dbReference type="PANTHER" id="PTHR36302">
    <property type="entry name" value="BLR7088 PROTEIN"/>
    <property type="match status" value="1"/>
</dbReference>
<dbReference type="SUPFAM" id="SSF110087">
    <property type="entry name" value="DR1885-like metal-binding protein"/>
    <property type="match status" value="1"/>
</dbReference>
<gene>
    <name evidence="1" type="ORF">Bealeia1_01258</name>
</gene>
<protein>
    <submittedName>
        <fullName evidence="1">Copper chaperone PCu(A)C</fullName>
    </submittedName>
</protein>
<dbReference type="Gene3D" id="2.60.40.1890">
    <property type="entry name" value="PCu(A)C copper chaperone"/>
    <property type="match status" value="1"/>
</dbReference>
<dbReference type="InterPro" id="IPR007410">
    <property type="entry name" value="LpqE-like"/>
</dbReference>
<organism evidence="1 2">
    <name type="scientific">Candidatus Bealeia paramacronuclearis</name>
    <dbReference type="NCBI Taxonomy" id="1921001"/>
    <lineage>
        <taxon>Bacteria</taxon>
        <taxon>Pseudomonadati</taxon>
        <taxon>Pseudomonadota</taxon>
        <taxon>Alphaproteobacteria</taxon>
        <taxon>Holosporales</taxon>
        <taxon>Holosporaceae</taxon>
        <taxon>Candidatus Bealeia</taxon>
    </lineage>
</organism>
<sequence length="148" mass="16202">MNYKVLLSGMTISVASIFSCLNAEVTVKDPWARASTGPNSAMFMELHNDGTQDDQLIAVKVGTEKFCDRTELHAHIEENGVMKMRPVEKINIPANGSASLKPGDLHVMFMEISKPMQEADVVPITLQFASGQILDIQVPVKTAVAHKH</sequence>
<dbReference type="Proteomes" id="UP001330434">
    <property type="component" value="Chromosome"/>
</dbReference>
<dbReference type="InterPro" id="IPR036182">
    <property type="entry name" value="PCuAC_sf"/>
</dbReference>
<dbReference type="PROSITE" id="PS51257">
    <property type="entry name" value="PROKAR_LIPOPROTEIN"/>
    <property type="match status" value="1"/>
</dbReference>
<evidence type="ECO:0000313" key="2">
    <source>
        <dbReference type="Proteomes" id="UP001330434"/>
    </source>
</evidence>